<evidence type="ECO:0000256" key="11">
    <source>
        <dbReference type="ARBA" id="ARBA00022792"/>
    </source>
</evidence>
<keyword evidence="14" id="KW-0496">Mitochondrion</keyword>
<keyword evidence="16" id="KW-0131">Cell cycle</keyword>
<evidence type="ECO:0000256" key="12">
    <source>
        <dbReference type="ARBA" id="ARBA00022982"/>
    </source>
</evidence>
<dbReference type="InterPro" id="IPR023252">
    <property type="entry name" value="Aurora_borealis_protein"/>
</dbReference>
<dbReference type="EnsemblMetazoa" id="AMIN008949-RA">
    <property type="protein sequence ID" value="AMIN008949-PA"/>
    <property type="gene ID" value="AMIN008949"/>
</dbReference>
<reference evidence="19" key="1">
    <citation type="submission" date="2013-03" db="EMBL/GenBank/DDBJ databases">
        <title>The Genome Sequence of Anopheles minimus MINIMUS1.</title>
        <authorList>
            <consortium name="The Broad Institute Genomics Platform"/>
            <person name="Neafsey D.E."/>
            <person name="Walton C."/>
            <person name="Walker B."/>
            <person name="Young S.K."/>
            <person name="Zeng Q."/>
            <person name="Gargeya S."/>
            <person name="Fitzgerald M."/>
            <person name="Haas B."/>
            <person name="Abouelleil A."/>
            <person name="Allen A.W."/>
            <person name="Alvarado L."/>
            <person name="Arachchi H.M."/>
            <person name="Berlin A.M."/>
            <person name="Chapman S.B."/>
            <person name="Gainer-Dewar J."/>
            <person name="Goldberg J."/>
            <person name="Griggs A."/>
            <person name="Gujja S."/>
            <person name="Hansen M."/>
            <person name="Howarth C."/>
            <person name="Imamovic A."/>
            <person name="Ireland A."/>
            <person name="Larimer J."/>
            <person name="McCowan C."/>
            <person name="Murphy C."/>
            <person name="Pearson M."/>
            <person name="Poon T.W."/>
            <person name="Priest M."/>
            <person name="Roberts A."/>
            <person name="Saif S."/>
            <person name="Shea T."/>
            <person name="Sisk P."/>
            <person name="Sykes S."/>
            <person name="Wortman J."/>
            <person name="Nusbaum C."/>
            <person name="Birren B."/>
        </authorList>
    </citation>
    <scope>NUCLEOTIDE SEQUENCE [LARGE SCALE GENOMIC DNA]</scope>
    <source>
        <strain evidence="19">MINIMUS1</strain>
    </source>
</reference>
<accession>A0A182WF03</accession>
<keyword evidence="13" id="KW-1133">Transmembrane helix</keyword>
<dbReference type="PRINTS" id="PR02038">
    <property type="entry name" value="AURORABORA"/>
</dbReference>
<dbReference type="VEuPathDB" id="VectorBase:AMIN008949"/>
<evidence type="ECO:0000256" key="3">
    <source>
        <dbReference type="ARBA" id="ARBA00005667"/>
    </source>
</evidence>
<dbReference type="GO" id="GO:0005634">
    <property type="term" value="C:nucleus"/>
    <property type="evidence" value="ECO:0007669"/>
    <property type="project" value="TreeGrafter"/>
</dbReference>
<evidence type="ECO:0000256" key="10">
    <source>
        <dbReference type="ARBA" id="ARBA00022776"/>
    </source>
</evidence>
<comment type="similarity">
    <text evidence="4">Belongs to the BORA family.</text>
</comment>
<feature type="region of interest" description="Disordered" evidence="17">
    <location>
        <begin position="17"/>
        <end position="51"/>
    </location>
</feature>
<dbReference type="GO" id="GO:0060236">
    <property type="term" value="P:regulation of mitotic spindle organization"/>
    <property type="evidence" value="ECO:0007669"/>
    <property type="project" value="TreeGrafter"/>
</dbReference>
<evidence type="ECO:0000256" key="7">
    <source>
        <dbReference type="ARBA" id="ARBA00022618"/>
    </source>
</evidence>
<dbReference type="Pfam" id="PF15280">
    <property type="entry name" value="BORA_N"/>
    <property type="match status" value="1"/>
</dbReference>
<dbReference type="Proteomes" id="UP000075920">
    <property type="component" value="Unassembled WGS sequence"/>
</dbReference>
<keyword evidence="11" id="KW-0999">Mitochondrion inner membrane</keyword>
<keyword evidence="8" id="KW-0679">Respiratory chain</keyword>
<sequence>MESEAFLTPRKLIQSALARTSSRTSMASSPSLMAARTPTSLSRNTSSGCNTTSGSRFNLLPVLQTPPSRIFKGRIVNPFEPHLTERFHLPMIGSPSLFHRPSTPQNSSITQFEWTIDEVSSLGPANVEPHETQFIETPDPVAEARVQAAISTYFKEHSIVPSPIDCPLKNQKIVLSKDSSNAASTANGSGQAKRKVRDGICQTVLSFPPQLPKEVEDMLQKYLTHNEDQQQKNDVSLDVSTTSSIDHDARDASLRRKLFNTSAAIDDRNSDTSGTSRFGSSIDDFDLRALSPAPESPEVFVDREKASEQDLKRSRYYGSQEMLNHVVESDADSSFGALSPISKSLISASPIDACEQHHSDADAIYRSTPEPSTTFHSDNMSAELNESRQYMSASIKHTELTNELAEANLSNDGEGSQILSSQSFDCSQMTQHSITPLRGYRRKDSNRRATNRMNLSQSFLQISDKDRIEGGIRKDSETDLFMVRNAVMKALSPIKEISAFSESVPHCVNFYRTDSGFNEEYQSNDFALELLLDYPGKEEAGNHCRHLTQCLYSNNSSSVSRLQIANGHRITMGHGHGHGPPYKVPDASIYKVADAPELVEVERALARRGLKDPWLRNEVWRYNVKQFSTHRSRLVTFLFKGFPLGFAAFVATIGVEYALGVDYHGGHGHGNGHGDEKGHGSGHH</sequence>
<dbReference type="GO" id="GO:0005743">
    <property type="term" value="C:mitochondrial inner membrane"/>
    <property type="evidence" value="ECO:0007669"/>
    <property type="project" value="UniProtKB-SubCell"/>
</dbReference>
<keyword evidence="19" id="KW-1185">Reference proteome</keyword>
<name>A0A182WF03_9DIPT</name>
<dbReference type="GO" id="GO:0051301">
    <property type="term" value="P:cell division"/>
    <property type="evidence" value="ECO:0007669"/>
    <property type="project" value="UniProtKB-KW"/>
</dbReference>
<evidence type="ECO:0000256" key="5">
    <source>
        <dbReference type="ARBA" id="ARBA00020055"/>
    </source>
</evidence>
<dbReference type="PANTHER" id="PTHR14728:SF2">
    <property type="entry name" value="PROTEIN AURORA BOREALIS"/>
    <property type="match status" value="1"/>
</dbReference>
<evidence type="ECO:0000256" key="1">
    <source>
        <dbReference type="ARBA" id="ARBA00003195"/>
    </source>
</evidence>
<protein>
    <recommendedName>
        <fullName evidence="5">Protein aurora borealis</fullName>
    </recommendedName>
</protein>
<dbReference type="GO" id="GO:0007088">
    <property type="term" value="P:regulation of mitotic nuclear division"/>
    <property type="evidence" value="ECO:0007669"/>
    <property type="project" value="TreeGrafter"/>
</dbReference>
<keyword evidence="6" id="KW-0813">Transport</keyword>
<evidence type="ECO:0000256" key="4">
    <source>
        <dbReference type="ARBA" id="ARBA00010963"/>
    </source>
</evidence>
<evidence type="ECO:0000256" key="13">
    <source>
        <dbReference type="ARBA" id="ARBA00022989"/>
    </source>
</evidence>
<evidence type="ECO:0000256" key="2">
    <source>
        <dbReference type="ARBA" id="ARBA00004298"/>
    </source>
</evidence>
<evidence type="ECO:0000256" key="15">
    <source>
        <dbReference type="ARBA" id="ARBA00023136"/>
    </source>
</evidence>
<comment type="function">
    <text evidence="1">Accessory subunit of the mitochondrial membrane respiratory chain NADH dehydrogenase (Complex I), that is believed not to be involved in catalysis. Complex I functions in the transfer of electrons from NADH to the respiratory chain. The immediate electron acceptor for the enzyme is believed to be ubiquinone.</text>
</comment>
<dbReference type="GO" id="GO:0022900">
    <property type="term" value="P:electron transport chain"/>
    <property type="evidence" value="ECO:0007669"/>
    <property type="project" value="InterPro"/>
</dbReference>
<feature type="compositionally biased region" description="Low complexity" evidence="17">
    <location>
        <begin position="17"/>
        <end position="33"/>
    </location>
</feature>
<keyword evidence="12" id="KW-0249">Electron transport</keyword>
<proteinExistence type="inferred from homology"/>
<evidence type="ECO:0000256" key="6">
    <source>
        <dbReference type="ARBA" id="ARBA00022448"/>
    </source>
</evidence>
<comment type="subcellular location">
    <subcellularLocation>
        <location evidence="2">Mitochondrion inner membrane</location>
        <topology evidence="2">Single-pass membrane protein</topology>
        <orientation evidence="2">Matrix side</orientation>
    </subcellularLocation>
</comment>
<dbReference type="Pfam" id="PF08122">
    <property type="entry name" value="NDUF_B12"/>
    <property type="match status" value="1"/>
</dbReference>
<evidence type="ECO:0000256" key="17">
    <source>
        <dbReference type="SAM" id="MobiDB-lite"/>
    </source>
</evidence>
<keyword evidence="15" id="KW-0472">Membrane</keyword>
<feature type="compositionally biased region" description="Low complexity" evidence="17">
    <location>
        <begin position="42"/>
        <end position="51"/>
    </location>
</feature>
<evidence type="ECO:0000313" key="19">
    <source>
        <dbReference type="Proteomes" id="UP000075920"/>
    </source>
</evidence>
<evidence type="ECO:0000256" key="16">
    <source>
        <dbReference type="ARBA" id="ARBA00023306"/>
    </source>
</evidence>
<keyword evidence="10" id="KW-0498">Mitosis</keyword>
<dbReference type="AlphaFoldDB" id="A0A182WF03"/>
<evidence type="ECO:0000313" key="18">
    <source>
        <dbReference type="EnsemblMetazoa" id="AMIN008949-PA"/>
    </source>
</evidence>
<organism evidence="18 19">
    <name type="scientific">Anopheles minimus</name>
    <dbReference type="NCBI Taxonomy" id="112268"/>
    <lineage>
        <taxon>Eukaryota</taxon>
        <taxon>Metazoa</taxon>
        <taxon>Ecdysozoa</taxon>
        <taxon>Arthropoda</taxon>
        <taxon>Hexapoda</taxon>
        <taxon>Insecta</taxon>
        <taxon>Pterygota</taxon>
        <taxon>Neoptera</taxon>
        <taxon>Endopterygota</taxon>
        <taxon>Diptera</taxon>
        <taxon>Nematocera</taxon>
        <taxon>Culicoidea</taxon>
        <taxon>Culicidae</taxon>
        <taxon>Anophelinae</taxon>
        <taxon>Anopheles</taxon>
    </lineage>
</organism>
<evidence type="ECO:0000256" key="9">
    <source>
        <dbReference type="ARBA" id="ARBA00022692"/>
    </source>
</evidence>
<dbReference type="STRING" id="112268.A0A182WF03"/>
<evidence type="ECO:0000256" key="14">
    <source>
        <dbReference type="ARBA" id="ARBA00023128"/>
    </source>
</evidence>
<dbReference type="InterPro" id="IPR012576">
    <property type="entry name" value="NDUFB3"/>
</dbReference>
<reference evidence="18" key="2">
    <citation type="submission" date="2020-05" db="UniProtKB">
        <authorList>
            <consortium name="EnsemblMetazoa"/>
        </authorList>
    </citation>
    <scope>IDENTIFICATION</scope>
    <source>
        <strain evidence="18">MINIMUS1</strain>
    </source>
</reference>
<dbReference type="PANTHER" id="PTHR14728">
    <property type="entry name" value="PROTEIN AURORA BOREALIS"/>
    <property type="match status" value="1"/>
</dbReference>
<evidence type="ECO:0000256" key="8">
    <source>
        <dbReference type="ARBA" id="ARBA00022660"/>
    </source>
</evidence>
<comment type="similarity">
    <text evidence="3">Belongs to the complex I NDUFB3 subunit family.</text>
</comment>
<keyword evidence="7" id="KW-0132">Cell division</keyword>
<keyword evidence="9" id="KW-0812">Transmembrane</keyword>
<dbReference type="GO" id="GO:0019901">
    <property type="term" value="F:protein kinase binding"/>
    <property type="evidence" value="ECO:0007669"/>
    <property type="project" value="TreeGrafter"/>
</dbReference>